<dbReference type="EMBL" id="CP089275">
    <property type="protein sequence ID" value="USP76360.1"/>
    <property type="molecule type" value="Genomic_DNA"/>
</dbReference>
<dbReference type="SUPFAM" id="SSF57701">
    <property type="entry name" value="Zn2/Cys6 DNA-binding domain"/>
    <property type="match status" value="1"/>
</dbReference>
<evidence type="ECO:0000256" key="5">
    <source>
        <dbReference type="ARBA" id="ARBA00022989"/>
    </source>
</evidence>
<dbReference type="Pfam" id="PF00172">
    <property type="entry name" value="Zn_clus"/>
    <property type="match status" value="1"/>
</dbReference>
<dbReference type="PANTHER" id="PTHR43791">
    <property type="entry name" value="PERMEASE-RELATED"/>
    <property type="match status" value="1"/>
</dbReference>
<dbReference type="FunFam" id="1.20.1250.20:FF:000013">
    <property type="entry name" value="MFS general substrate transporter"/>
    <property type="match status" value="1"/>
</dbReference>
<gene>
    <name evidence="11" type="ORF">yc1106_03634</name>
</gene>
<dbReference type="AlphaFoldDB" id="A0A9Q9DRT0"/>
<evidence type="ECO:0000313" key="12">
    <source>
        <dbReference type="Proteomes" id="UP001056012"/>
    </source>
</evidence>
<comment type="subcellular location">
    <subcellularLocation>
        <location evidence="1">Membrane</location>
        <topology evidence="1">Multi-pass membrane protein</topology>
    </subcellularLocation>
</comment>
<dbReference type="GO" id="GO:0006351">
    <property type="term" value="P:DNA-templated transcription"/>
    <property type="evidence" value="ECO:0007669"/>
    <property type="project" value="InterPro"/>
</dbReference>
<dbReference type="Pfam" id="PF04082">
    <property type="entry name" value="Fungal_trans"/>
    <property type="match status" value="1"/>
</dbReference>
<dbReference type="GO" id="GO:0016020">
    <property type="term" value="C:membrane"/>
    <property type="evidence" value="ECO:0007669"/>
    <property type="project" value="UniProtKB-SubCell"/>
</dbReference>
<dbReference type="InterPro" id="IPR036259">
    <property type="entry name" value="MFS_trans_sf"/>
</dbReference>
<evidence type="ECO:0000256" key="9">
    <source>
        <dbReference type="SAM" id="Phobius"/>
    </source>
</evidence>
<feature type="transmembrane region" description="Helical" evidence="9">
    <location>
        <begin position="985"/>
        <end position="1010"/>
    </location>
</feature>
<accession>A0A9Q9DRT0</accession>
<feature type="transmembrane region" description="Helical" evidence="9">
    <location>
        <begin position="1052"/>
        <end position="1070"/>
    </location>
</feature>
<dbReference type="SUPFAM" id="SSF103473">
    <property type="entry name" value="MFS general substrate transporter"/>
    <property type="match status" value="1"/>
</dbReference>
<keyword evidence="7" id="KW-0539">Nucleus</keyword>
<dbReference type="CDD" id="cd00067">
    <property type="entry name" value="GAL4"/>
    <property type="match status" value="1"/>
</dbReference>
<dbReference type="OrthoDB" id="3266505at2759"/>
<dbReference type="PROSITE" id="PS50048">
    <property type="entry name" value="ZN2_CY6_FUNGAL_2"/>
    <property type="match status" value="1"/>
</dbReference>
<feature type="region of interest" description="Disordered" evidence="8">
    <location>
        <begin position="619"/>
        <end position="640"/>
    </location>
</feature>
<dbReference type="SMART" id="SM00906">
    <property type="entry name" value="Fungal_trans"/>
    <property type="match status" value="1"/>
</dbReference>
<evidence type="ECO:0000313" key="11">
    <source>
        <dbReference type="EMBL" id="USP76360.1"/>
    </source>
</evidence>
<evidence type="ECO:0000256" key="7">
    <source>
        <dbReference type="ARBA" id="ARBA00023242"/>
    </source>
</evidence>
<dbReference type="InterPro" id="IPR036864">
    <property type="entry name" value="Zn2-C6_fun-type_DNA-bd_sf"/>
</dbReference>
<keyword evidence="2" id="KW-0813">Transport</keyword>
<feature type="transmembrane region" description="Helical" evidence="9">
    <location>
        <begin position="1140"/>
        <end position="1161"/>
    </location>
</feature>
<evidence type="ECO:0000256" key="6">
    <source>
        <dbReference type="ARBA" id="ARBA00023136"/>
    </source>
</evidence>
<dbReference type="InterPro" id="IPR011701">
    <property type="entry name" value="MFS"/>
</dbReference>
<keyword evidence="5 9" id="KW-1133">Transmembrane helix</keyword>
<feature type="transmembrane region" description="Helical" evidence="9">
    <location>
        <begin position="874"/>
        <end position="895"/>
    </location>
</feature>
<dbReference type="SMART" id="SM00066">
    <property type="entry name" value="GAL4"/>
    <property type="match status" value="1"/>
</dbReference>
<evidence type="ECO:0000256" key="4">
    <source>
        <dbReference type="ARBA" id="ARBA00022723"/>
    </source>
</evidence>
<dbReference type="GO" id="GO:0003677">
    <property type="term" value="F:DNA binding"/>
    <property type="evidence" value="ECO:0007669"/>
    <property type="project" value="InterPro"/>
</dbReference>
<evidence type="ECO:0000256" key="3">
    <source>
        <dbReference type="ARBA" id="ARBA00022692"/>
    </source>
</evidence>
<evidence type="ECO:0000256" key="1">
    <source>
        <dbReference type="ARBA" id="ARBA00004141"/>
    </source>
</evidence>
<dbReference type="GO" id="GO:0000981">
    <property type="term" value="F:DNA-binding transcription factor activity, RNA polymerase II-specific"/>
    <property type="evidence" value="ECO:0007669"/>
    <property type="project" value="InterPro"/>
</dbReference>
<sequence>MHSNAGPASESSSPQPQRLPVNPRRHKVAPEHRKRVVRACNACNVRRVRCSGEQPCQRCFKSSRECEYPAPESNKISLKDEVERLRARCAALEMGFQAAAPEEAAELIAQLDQGASASRLNAPTFQSVAMELDQPDANDGRLLMDSCGTQRFLGETSGATFLDYLKQFMLTLVPLTFQPESADGSSFVASIGRYQTYDSRPIPNPNVDPLWLPDWTDMNMMLAELRSYVQDGKDGFPSGGIYWWGDLNNPPAHTASSVSLTSMTTDDTHRHLAFYHVCFALATSIGHPLFRKSDQHAGEAYFKRARKLLGNPLDTVRFTLSDVPVLTLMGFYLIELNRRDAAYVYVSDSFKGEVQEMHAYFSTPGLDEANKRIFWTLYILDRWLAVLMGRPPTIADEAIRISLPSDDSSMPPCMGLRAHIELSRISGPGYSIMNIEKALKMLEEWKSELPPALGSGEGADPAVLSLHMASNQLIVLTTRPILLAAVKQAVAERYINGQWSLQQHAHEKLIKACTEAAHRNIALARRLCAVRKLLQAGLHFVFNAGVVLLLEQLLKFSEGYKTTVPSVHTPEIDFTMRTFQDESKTGTNYPRDCFKVLQDLKALVDRYLSHDHGIPGPGSYSDGASGLSSQSWAAQPGAQAHDNTSGIAFGNLQLAATRFALTSLHGDQGPADNYEQAIPQVPGDRSVNPVYTMASPGETESESEPLIPCVHGSKYSVFVATGSAQSTAMSNDDRPTCVLDESISKQVNRKMDIALLPFLSLLYLLNGLDRSNVGNAETQGFTTDIGATPDDLNLAVSLFFITFVLLQPPSAAVGRWLGAKHWITIIMASSTVYITRALIAVRLMIGAFEAGFYPTAIAYLSSFYCRYDLAVRIGLFYGQYAVAGAFSGSIAYGIFHLNGTGLRNWQYLFIIEGSVTIFIAFIAWFWLPQGPRSAWFLSSDERQFAAQRIAKDNSASVAHEYSNNGGREKRLTKRDAIETAKDWKLWFLLVFNICASVPSQAFSVFMPMVVQGMGYSSIEANLMSVPPFVCGAVGLYLFALNSDHRKERGYHIITGICISLVGLIITVTTRSHGTQYLGLCILLFGSYISAPLTVAWLSGNNPEPGKRSLVLGVNGFGNLAGVIGGQLYKKKYAPRYLTPFYATLGFVAAALMGYTAYRLMLKGINAKRLEMINTMTAEEIEAERRDETRYADAKLTFLYGL</sequence>
<evidence type="ECO:0000256" key="8">
    <source>
        <dbReference type="SAM" id="MobiDB-lite"/>
    </source>
</evidence>
<dbReference type="InterPro" id="IPR007219">
    <property type="entry name" value="XnlR_reg_dom"/>
</dbReference>
<dbReference type="Gene3D" id="1.20.1250.20">
    <property type="entry name" value="MFS general substrate transporter like domains"/>
    <property type="match status" value="2"/>
</dbReference>
<keyword evidence="4" id="KW-0479">Metal-binding</keyword>
<feature type="transmembrane region" description="Helical" evidence="9">
    <location>
        <begin position="1076"/>
        <end position="1097"/>
    </location>
</feature>
<organism evidence="11 12">
    <name type="scientific">Curvularia clavata</name>
    <dbReference type="NCBI Taxonomy" id="95742"/>
    <lineage>
        <taxon>Eukaryota</taxon>
        <taxon>Fungi</taxon>
        <taxon>Dikarya</taxon>
        <taxon>Ascomycota</taxon>
        <taxon>Pezizomycotina</taxon>
        <taxon>Dothideomycetes</taxon>
        <taxon>Pleosporomycetidae</taxon>
        <taxon>Pleosporales</taxon>
        <taxon>Pleosporineae</taxon>
        <taxon>Pleosporaceae</taxon>
        <taxon>Curvularia</taxon>
    </lineage>
</organism>
<dbReference type="InterPro" id="IPR001138">
    <property type="entry name" value="Zn2Cys6_DnaBD"/>
</dbReference>
<proteinExistence type="predicted"/>
<dbReference type="PANTHER" id="PTHR43791:SF21">
    <property type="entry name" value="MAJOR FACILITATOR SUPERFAMILY (MFS) PROFILE DOMAIN-CONTAINING PROTEIN"/>
    <property type="match status" value="1"/>
</dbReference>
<feature type="region of interest" description="Disordered" evidence="8">
    <location>
        <begin position="1"/>
        <end position="30"/>
    </location>
</feature>
<feature type="transmembrane region" description="Helical" evidence="9">
    <location>
        <begin position="1109"/>
        <end position="1128"/>
    </location>
</feature>
<name>A0A9Q9DRT0_CURCL</name>
<protein>
    <recommendedName>
        <fullName evidence="10">Zn(2)-C6 fungal-type domain-containing protein</fullName>
    </recommendedName>
</protein>
<feature type="domain" description="Zn(2)-C6 fungal-type" evidence="10">
    <location>
        <begin position="39"/>
        <end position="68"/>
    </location>
</feature>
<keyword evidence="6 9" id="KW-0472">Membrane</keyword>
<dbReference type="Proteomes" id="UP001056012">
    <property type="component" value="Chromosome 2"/>
</dbReference>
<evidence type="ECO:0000256" key="2">
    <source>
        <dbReference type="ARBA" id="ARBA00022448"/>
    </source>
</evidence>
<dbReference type="Pfam" id="PF07690">
    <property type="entry name" value="MFS_1"/>
    <property type="match status" value="1"/>
</dbReference>
<keyword evidence="12" id="KW-1185">Reference proteome</keyword>
<dbReference type="VEuPathDB" id="FungiDB:yc1106_03634"/>
<feature type="transmembrane region" description="Helical" evidence="9">
    <location>
        <begin position="907"/>
        <end position="927"/>
    </location>
</feature>
<feature type="transmembrane region" description="Helical" evidence="9">
    <location>
        <begin position="1022"/>
        <end position="1040"/>
    </location>
</feature>
<evidence type="ECO:0000259" key="10">
    <source>
        <dbReference type="PROSITE" id="PS50048"/>
    </source>
</evidence>
<dbReference type="CDD" id="cd12148">
    <property type="entry name" value="fungal_TF_MHR"/>
    <property type="match status" value="1"/>
</dbReference>
<keyword evidence="3 9" id="KW-0812">Transmembrane</keyword>
<reference evidence="11" key="1">
    <citation type="submission" date="2021-12" db="EMBL/GenBank/DDBJ databases">
        <title>Curvularia clavata genome.</title>
        <authorList>
            <person name="Cao Y."/>
        </authorList>
    </citation>
    <scope>NUCLEOTIDE SEQUENCE</scope>
    <source>
        <strain evidence="11">Yc1106</strain>
    </source>
</reference>
<dbReference type="GO" id="GO:0008270">
    <property type="term" value="F:zinc ion binding"/>
    <property type="evidence" value="ECO:0007669"/>
    <property type="project" value="InterPro"/>
</dbReference>
<dbReference type="GO" id="GO:0022857">
    <property type="term" value="F:transmembrane transporter activity"/>
    <property type="evidence" value="ECO:0007669"/>
    <property type="project" value="InterPro"/>
</dbReference>
<dbReference type="Gene3D" id="4.10.240.10">
    <property type="entry name" value="Zn(2)-C6 fungal-type DNA-binding domain"/>
    <property type="match status" value="1"/>
</dbReference>